<reference evidence="2 3" key="2">
    <citation type="journal article" date="2010" name="Stand. Genomic Sci.">
        <title>Complete genome sequence of Kribbella flavida type strain (IFO 14399).</title>
        <authorList>
            <person name="Pukall R."/>
            <person name="Lapidus A."/>
            <person name="Glavina Del Rio T."/>
            <person name="Copeland A."/>
            <person name="Tice H."/>
            <person name="Cheng J.-F."/>
            <person name="Lucas S."/>
            <person name="Chen F."/>
            <person name="Nolan M."/>
            <person name="LaButti K."/>
            <person name="Pati A."/>
            <person name="Ivanova N."/>
            <person name="Mavrommatis K."/>
            <person name="Mikhailova N."/>
            <person name="Pitluck S."/>
            <person name="Bruce D."/>
            <person name="Goodwin L."/>
            <person name="Land M."/>
            <person name="Hauser L."/>
            <person name="Chang Y.-J."/>
            <person name="Jeffries C.D."/>
            <person name="Chen A."/>
            <person name="Palaniappan K."/>
            <person name="Chain P."/>
            <person name="Rohde M."/>
            <person name="Goeker M."/>
            <person name="Bristow J."/>
            <person name="Eisen J.A."/>
            <person name="Markowitz V."/>
            <person name="Hugenholtz P."/>
            <person name="Kyrpides N.C."/>
            <person name="Klenk H.-P."/>
            <person name="Brettin T."/>
        </authorList>
    </citation>
    <scope>NUCLEOTIDE SEQUENCE [LARGE SCALE GENOMIC DNA]</scope>
    <source>
        <strain evidence="3">DSM 17836 / JCM 10339 / NBRC 14399</strain>
    </source>
</reference>
<dbReference type="Proteomes" id="UP000007967">
    <property type="component" value="Chromosome"/>
</dbReference>
<dbReference type="EMBL" id="CP001736">
    <property type="protein sequence ID" value="ADB33937.1"/>
    <property type="molecule type" value="Genomic_DNA"/>
</dbReference>
<organism evidence="2 3">
    <name type="scientific">Kribbella flavida (strain DSM 17836 / JCM 10339 / NBRC 14399)</name>
    <dbReference type="NCBI Taxonomy" id="479435"/>
    <lineage>
        <taxon>Bacteria</taxon>
        <taxon>Bacillati</taxon>
        <taxon>Actinomycetota</taxon>
        <taxon>Actinomycetes</taxon>
        <taxon>Propionibacteriales</taxon>
        <taxon>Kribbellaceae</taxon>
        <taxon>Kribbella</taxon>
    </lineage>
</organism>
<accession>D2Q1Z1</accession>
<gene>
    <name evidence="2" type="ordered locus">Kfla_4921</name>
</gene>
<evidence type="ECO:0000313" key="2">
    <source>
        <dbReference type="EMBL" id="ADB33937.1"/>
    </source>
</evidence>
<keyword evidence="1" id="KW-0812">Transmembrane</keyword>
<dbReference type="HOGENOM" id="CLU_1633245_0_0_11"/>
<dbReference type="RefSeq" id="WP_012922491.1">
    <property type="nucleotide sequence ID" value="NC_013729.1"/>
</dbReference>
<proteinExistence type="predicted"/>
<feature type="transmembrane region" description="Helical" evidence="1">
    <location>
        <begin position="12"/>
        <end position="32"/>
    </location>
</feature>
<sequence length="162" mass="17577">MVRVEVRSPRRLMIGLLLSALVCLCGAGLVTWDIKAQSPQEERLRQDGQIVSGRVVDITKQGRLGIAREVRVELDDGRVIEVDLSERPSNVGIGSGSTLSLLVDPRDPANNRPVDAPPSSARWWTAVAPLIAMACGALVACFLVNRAFPKAMNWSAGRHQVD</sequence>
<protein>
    <submittedName>
        <fullName evidence="2">Uncharacterized protein</fullName>
    </submittedName>
</protein>
<evidence type="ECO:0000313" key="3">
    <source>
        <dbReference type="Proteomes" id="UP000007967"/>
    </source>
</evidence>
<dbReference type="KEGG" id="kfl:Kfla_4921"/>
<feature type="transmembrane region" description="Helical" evidence="1">
    <location>
        <begin position="123"/>
        <end position="144"/>
    </location>
</feature>
<evidence type="ECO:0000256" key="1">
    <source>
        <dbReference type="SAM" id="Phobius"/>
    </source>
</evidence>
<keyword evidence="1" id="KW-0472">Membrane</keyword>
<keyword evidence="3" id="KW-1185">Reference proteome</keyword>
<dbReference type="AlphaFoldDB" id="D2Q1Z1"/>
<keyword evidence="1" id="KW-1133">Transmembrane helix</keyword>
<reference evidence="3" key="1">
    <citation type="submission" date="2009-09" db="EMBL/GenBank/DDBJ databases">
        <title>The complete genome of Kribbella flavida DSM 17836.</title>
        <authorList>
            <consortium name="US DOE Joint Genome Institute (JGI-PGF)"/>
            <person name="Lucas S."/>
            <person name="Copeland A."/>
            <person name="Lapidus A."/>
            <person name="Glavina del Rio T."/>
            <person name="Dalin E."/>
            <person name="Tice H."/>
            <person name="Bruce D."/>
            <person name="Goodwin L."/>
            <person name="Pitluck S."/>
            <person name="Kyrpides N."/>
            <person name="Mavromatis K."/>
            <person name="Ivanova N."/>
            <person name="Saunders E."/>
            <person name="Brettin T."/>
            <person name="Detter J.C."/>
            <person name="Han C."/>
            <person name="Larimer F."/>
            <person name="Land M."/>
            <person name="Hauser L."/>
            <person name="Markowitz V."/>
            <person name="Cheng J.-F."/>
            <person name="Hugenholtz P."/>
            <person name="Woyke T."/>
            <person name="Wu D."/>
            <person name="Pukall R."/>
            <person name="Klenk H.-P."/>
            <person name="Eisen J.A."/>
        </authorList>
    </citation>
    <scope>NUCLEOTIDE SEQUENCE [LARGE SCALE GENOMIC DNA]</scope>
    <source>
        <strain evidence="3">DSM 17836 / JCM 10339 / NBRC 14399</strain>
    </source>
</reference>
<name>D2Q1Z1_KRIFD</name>